<reference evidence="1 2" key="1">
    <citation type="journal article" date="2014" name="Agronomy (Basel)">
        <title>A Draft Genome Sequence for Ensete ventricosum, the Drought-Tolerant Tree Against Hunger.</title>
        <authorList>
            <person name="Harrison J."/>
            <person name="Moore K.A."/>
            <person name="Paszkiewicz K."/>
            <person name="Jones T."/>
            <person name="Grant M."/>
            <person name="Ambacheew D."/>
            <person name="Muzemil S."/>
            <person name="Studholme D.J."/>
        </authorList>
    </citation>
    <scope>NUCLEOTIDE SEQUENCE [LARGE SCALE GENOMIC DNA]</scope>
</reference>
<name>A0A427A632_ENSVE</name>
<gene>
    <name evidence="1" type="ORF">B296_00004809</name>
</gene>
<protein>
    <submittedName>
        <fullName evidence="1">Uncharacterized protein</fullName>
    </submittedName>
</protein>
<organism evidence="1 2">
    <name type="scientific">Ensete ventricosum</name>
    <name type="common">Abyssinian banana</name>
    <name type="synonym">Musa ensete</name>
    <dbReference type="NCBI Taxonomy" id="4639"/>
    <lineage>
        <taxon>Eukaryota</taxon>
        <taxon>Viridiplantae</taxon>
        <taxon>Streptophyta</taxon>
        <taxon>Embryophyta</taxon>
        <taxon>Tracheophyta</taxon>
        <taxon>Spermatophyta</taxon>
        <taxon>Magnoliopsida</taxon>
        <taxon>Liliopsida</taxon>
        <taxon>Zingiberales</taxon>
        <taxon>Musaceae</taxon>
        <taxon>Ensete</taxon>
    </lineage>
</organism>
<dbReference type="AlphaFoldDB" id="A0A427A632"/>
<evidence type="ECO:0000313" key="2">
    <source>
        <dbReference type="Proteomes" id="UP000287651"/>
    </source>
</evidence>
<evidence type="ECO:0000313" key="1">
    <source>
        <dbReference type="EMBL" id="RRT71695.1"/>
    </source>
</evidence>
<sequence length="222" mass="24893">MADWGATLVLHTSWFNCSSWIRAKEIAARRVYGCRAFTSPRISGFRPSIKSFLESLPRESSIGVLKPIKPLNSISLEVDGSNLHPYDVGGSVELKIALHTSEPPDRVFLFSSREINLHAWIIEIRGDVAMFLRSSRRSEVSPCCDFLGLDGWPMLNSTKRDRIFSSMQFSKASSFVSIASSNAILYTSRSVILRSFFCCRVSGMGILEKGVAGWKVNWFGWK</sequence>
<comment type="caution">
    <text evidence="1">The sequence shown here is derived from an EMBL/GenBank/DDBJ whole genome shotgun (WGS) entry which is preliminary data.</text>
</comment>
<accession>A0A427A632</accession>
<proteinExistence type="predicted"/>
<dbReference type="EMBL" id="AMZH03003632">
    <property type="protein sequence ID" value="RRT71695.1"/>
    <property type="molecule type" value="Genomic_DNA"/>
</dbReference>
<dbReference type="Proteomes" id="UP000287651">
    <property type="component" value="Unassembled WGS sequence"/>
</dbReference>